<keyword evidence="3" id="KW-1185">Reference proteome</keyword>
<comment type="caution">
    <text evidence="2">The sequence shown here is derived from an EMBL/GenBank/DDBJ whole genome shotgun (WGS) entry which is preliminary data.</text>
</comment>
<gene>
    <name evidence="2" type="ORF">Tfer_2788</name>
</gene>
<evidence type="ECO:0000313" key="2">
    <source>
        <dbReference type="EMBL" id="KNZ68694.1"/>
    </source>
</evidence>
<dbReference type="Proteomes" id="UP000037175">
    <property type="component" value="Unassembled WGS sequence"/>
</dbReference>
<sequence>MLGDVFGNSPTDGRMALNGSSLSKEVRAALDAAGIPKEGSTYLINKAYGISGVQLAWQKGTGKDVTLDRAIIDYMGGIEYFVSKGYTSFNTATPWGPGGIATLTLSNPSGSGRGSGGGSGGGGGGGGRTLASTEYHGTVSVSKTPKYVFTAWHRRPSGELCDMKVDVSWSNFRKVVYYSDGSSDEIPVEVTKVEAYHVIERYDDKGQMYVWPVETLASSLGSSGHVKHLWQYERAGKPGSMVYYLLRLETGDAIEVTFEVPVNGFSTTYLNPDEAETMADKVAPTWWCSPRDSQTVSF</sequence>
<protein>
    <submittedName>
        <fullName evidence="2">Uncharacterized protein</fullName>
    </submittedName>
</protein>
<name>A0A0L6W0T5_9FIRM</name>
<feature type="region of interest" description="Disordered" evidence="1">
    <location>
        <begin position="104"/>
        <end position="129"/>
    </location>
</feature>
<feature type="compositionally biased region" description="Gly residues" evidence="1">
    <location>
        <begin position="111"/>
        <end position="128"/>
    </location>
</feature>
<accession>A0A0L6W0T5</accession>
<organism evidence="2 3">
    <name type="scientific">Thermincola ferriacetica</name>
    <dbReference type="NCBI Taxonomy" id="281456"/>
    <lineage>
        <taxon>Bacteria</taxon>
        <taxon>Bacillati</taxon>
        <taxon>Bacillota</taxon>
        <taxon>Clostridia</taxon>
        <taxon>Eubacteriales</taxon>
        <taxon>Thermincolaceae</taxon>
        <taxon>Thermincola</taxon>
    </lineage>
</organism>
<evidence type="ECO:0000313" key="3">
    <source>
        <dbReference type="Proteomes" id="UP000037175"/>
    </source>
</evidence>
<proteinExistence type="predicted"/>
<dbReference type="EMBL" id="LGTE01000024">
    <property type="protein sequence ID" value="KNZ68694.1"/>
    <property type="molecule type" value="Genomic_DNA"/>
</dbReference>
<dbReference type="AlphaFoldDB" id="A0A0L6W0T5"/>
<reference evidence="3" key="1">
    <citation type="submission" date="2015-07" db="EMBL/GenBank/DDBJ databases">
        <title>Complete Genome of Thermincola ferriacetica strain Z-0001T.</title>
        <authorList>
            <person name="Lusk B."/>
            <person name="Badalamenti J.P."/>
            <person name="Parameswaran P."/>
            <person name="Bond D.R."/>
            <person name="Torres C.I."/>
        </authorList>
    </citation>
    <scope>NUCLEOTIDE SEQUENCE [LARGE SCALE GENOMIC DNA]</scope>
    <source>
        <strain evidence="3">Z-0001</strain>
    </source>
</reference>
<evidence type="ECO:0000256" key="1">
    <source>
        <dbReference type="SAM" id="MobiDB-lite"/>
    </source>
</evidence>